<dbReference type="Proteomes" id="UP000248745">
    <property type="component" value="Unassembled WGS sequence"/>
</dbReference>
<dbReference type="InterPro" id="IPR011250">
    <property type="entry name" value="OMP/PagP_B-barrel"/>
</dbReference>
<keyword evidence="4" id="KW-1185">Reference proteome</keyword>
<keyword evidence="1" id="KW-0732">Signal</keyword>
<evidence type="ECO:0000259" key="2">
    <source>
        <dbReference type="Pfam" id="PF19573"/>
    </source>
</evidence>
<gene>
    <name evidence="3" type="ORF">DN068_14115</name>
</gene>
<sequence>MSKKIAVLLSLLIVSFTGAQAQSFYKASEWGIIFGGSEYFGDINDHYGFDYVRPALGVFARLHLNPYISVRGNLSYTKVGYDDKYSSNPFNQKRNLSFRSDIFEASVQTEFNFFRFATGEDNSRFTPYLTGGVGVFYYNPYTDYDGRKYYLRTLGTEGQFADHPERRYSTFSMCFPIGMGFKYWIRPGLNFGFEIADRLTLTDYLDDVSTTYVGADKFPNDPQNPNPAYILQDRSMEINPNDPLGRAGKQRGNSSSKDQYMYFVFNISFQLKTYKCPGYMRRGFSDF</sequence>
<dbReference type="Gene3D" id="2.40.160.20">
    <property type="match status" value="1"/>
</dbReference>
<accession>A0A2W2AIK3</accession>
<protein>
    <recommendedName>
        <fullName evidence="2">DUF6089 domain-containing protein</fullName>
    </recommendedName>
</protein>
<dbReference type="SUPFAM" id="SSF56925">
    <property type="entry name" value="OMPA-like"/>
    <property type="match status" value="1"/>
</dbReference>
<proteinExistence type="predicted"/>
<evidence type="ECO:0000256" key="1">
    <source>
        <dbReference type="SAM" id="SignalP"/>
    </source>
</evidence>
<feature type="domain" description="DUF6089" evidence="2">
    <location>
        <begin position="11"/>
        <end position="207"/>
    </location>
</feature>
<organism evidence="3 4">
    <name type="scientific">Taibaiella soli</name>
    <dbReference type="NCBI Taxonomy" id="1649169"/>
    <lineage>
        <taxon>Bacteria</taxon>
        <taxon>Pseudomonadati</taxon>
        <taxon>Bacteroidota</taxon>
        <taxon>Chitinophagia</taxon>
        <taxon>Chitinophagales</taxon>
        <taxon>Chitinophagaceae</taxon>
        <taxon>Taibaiella</taxon>
    </lineage>
</organism>
<dbReference type="EMBL" id="QKTW01000019">
    <property type="protein sequence ID" value="PZF72070.1"/>
    <property type="molecule type" value="Genomic_DNA"/>
</dbReference>
<evidence type="ECO:0000313" key="4">
    <source>
        <dbReference type="Proteomes" id="UP000248745"/>
    </source>
</evidence>
<comment type="caution">
    <text evidence="3">The sequence shown here is derived from an EMBL/GenBank/DDBJ whole genome shotgun (WGS) entry which is preliminary data.</text>
</comment>
<dbReference type="RefSeq" id="WP_110999585.1">
    <property type="nucleotide sequence ID" value="NZ_QKTW01000019.1"/>
</dbReference>
<dbReference type="AlphaFoldDB" id="A0A2W2AIK3"/>
<evidence type="ECO:0000313" key="3">
    <source>
        <dbReference type="EMBL" id="PZF72070.1"/>
    </source>
</evidence>
<dbReference type="OrthoDB" id="654178at2"/>
<dbReference type="InterPro" id="IPR045743">
    <property type="entry name" value="DUF6089"/>
</dbReference>
<dbReference type="Pfam" id="PF19573">
    <property type="entry name" value="DUF6089"/>
    <property type="match status" value="1"/>
</dbReference>
<reference evidence="3 4" key="1">
    <citation type="submission" date="2018-06" db="EMBL/GenBank/DDBJ databases">
        <title>Mucibacter soli gen. nov., sp. nov., a new member of the family Chitinophagaceae producing mucin.</title>
        <authorList>
            <person name="Kim M.-K."/>
            <person name="Park S."/>
            <person name="Kim T.-S."/>
            <person name="Joung Y."/>
            <person name="Han J.-H."/>
            <person name="Kim S.B."/>
        </authorList>
    </citation>
    <scope>NUCLEOTIDE SEQUENCE [LARGE SCALE GENOMIC DNA]</scope>
    <source>
        <strain evidence="3 4">R1-15</strain>
    </source>
</reference>
<feature type="signal peptide" evidence="1">
    <location>
        <begin position="1"/>
        <end position="21"/>
    </location>
</feature>
<name>A0A2W2AIK3_9BACT</name>
<feature type="chain" id="PRO_5016048657" description="DUF6089 domain-containing protein" evidence="1">
    <location>
        <begin position="22"/>
        <end position="287"/>
    </location>
</feature>